<name>A0A8J6BXU1_ZIZPA</name>
<dbReference type="EMBL" id="JAAALK010000079">
    <property type="protein sequence ID" value="KAG8096686.1"/>
    <property type="molecule type" value="Genomic_DNA"/>
</dbReference>
<dbReference type="OrthoDB" id="688769at2759"/>
<gene>
    <name evidence="1" type="ORF">GUJ93_ZPchr0013g37553</name>
</gene>
<accession>A0A8J6BXU1</accession>
<keyword evidence="2" id="KW-1185">Reference proteome</keyword>
<comment type="caution">
    <text evidence="1">The sequence shown here is derived from an EMBL/GenBank/DDBJ whole genome shotgun (WGS) entry which is preliminary data.</text>
</comment>
<reference evidence="1" key="1">
    <citation type="journal article" date="2021" name="bioRxiv">
        <title>Whole Genome Assembly and Annotation of Northern Wild Rice, Zizania palustris L., Supports a Whole Genome Duplication in the Zizania Genus.</title>
        <authorList>
            <person name="Haas M."/>
            <person name="Kono T."/>
            <person name="Macchietto M."/>
            <person name="Millas R."/>
            <person name="McGilp L."/>
            <person name="Shao M."/>
            <person name="Duquette J."/>
            <person name="Hirsch C.N."/>
            <person name="Kimball J."/>
        </authorList>
    </citation>
    <scope>NUCLEOTIDE SEQUENCE</scope>
    <source>
        <tissue evidence="1">Fresh leaf tissue</tissue>
    </source>
</reference>
<protein>
    <submittedName>
        <fullName evidence="1">Uncharacterized protein</fullName>
    </submittedName>
</protein>
<proteinExistence type="predicted"/>
<evidence type="ECO:0000313" key="2">
    <source>
        <dbReference type="Proteomes" id="UP000729402"/>
    </source>
</evidence>
<dbReference type="Proteomes" id="UP000729402">
    <property type="component" value="Unassembled WGS sequence"/>
</dbReference>
<reference evidence="1" key="2">
    <citation type="submission" date="2021-02" db="EMBL/GenBank/DDBJ databases">
        <authorList>
            <person name="Kimball J.A."/>
            <person name="Haas M.W."/>
            <person name="Macchietto M."/>
            <person name="Kono T."/>
            <person name="Duquette J."/>
            <person name="Shao M."/>
        </authorList>
    </citation>
    <scope>NUCLEOTIDE SEQUENCE</scope>
    <source>
        <tissue evidence="1">Fresh leaf tissue</tissue>
    </source>
</reference>
<dbReference type="AlphaFoldDB" id="A0A8J6BXU1"/>
<sequence length="131" mass="15086">MGKSKCKKLKYGPREYLDQLDKMFHYVVVDGSTSYMTGQEDEGDGEDVEQYGDLEFLDHIPMNANSRKRSSSTSCRSTATSLGKRYKILMVRMMRELVTKWSTSEDATQEVLKKAAIEKGETRWCQSNNMY</sequence>
<evidence type="ECO:0000313" key="1">
    <source>
        <dbReference type="EMBL" id="KAG8096686.1"/>
    </source>
</evidence>
<organism evidence="1 2">
    <name type="scientific">Zizania palustris</name>
    <name type="common">Northern wild rice</name>
    <dbReference type="NCBI Taxonomy" id="103762"/>
    <lineage>
        <taxon>Eukaryota</taxon>
        <taxon>Viridiplantae</taxon>
        <taxon>Streptophyta</taxon>
        <taxon>Embryophyta</taxon>
        <taxon>Tracheophyta</taxon>
        <taxon>Spermatophyta</taxon>
        <taxon>Magnoliopsida</taxon>
        <taxon>Liliopsida</taxon>
        <taxon>Poales</taxon>
        <taxon>Poaceae</taxon>
        <taxon>BOP clade</taxon>
        <taxon>Oryzoideae</taxon>
        <taxon>Oryzeae</taxon>
        <taxon>Zizaniinae</taxon>
        <taxon>Zizania</taxon>
    </lineage>
</organism>